<accession>A0A829Y954</accession>
<keyword evidence="2" id="KW-0238">DNA-binding</keyword>
<dbReference type="Gene3D" id="1.10.10.10">
    <property type="entry name" value="Winged helix-like DNA-binding domain superfamily/Winged helix DNA-binding domain"/>
    <property type="match status" value="1"/>
</dbReference>
<evidence type="ECO:0000313" key="9">
    <source>
        <dbReference type="Proteomes" id="UP000445000"/>
    </source>
</evidence>
<sequence length="273" mass="29532">MMTKRQTSSSPRELAKAMETSKAPAISRAAAVMRLLGKSDAPLGVQSVARELGLVPSTCLHVLRALVAEEFVSFDPDTKRYSLEAGVLTLARHWLRRNQFTDLAQPTLDRLAQSFGVTMLGVHIVGLDHIIVVAIAQSGQNLQLSTQIGSRFPALISATGRCIAAFGDYPEARLETKFKTLRWDEAPTFEQWQTQVKQTRAQGYAVDDGNYISGVTVVAAPVWKARAKLSHALVAIGIGSAQRSGLSSLATALRSSAQTLSNQLSGETLLEWS</sequence>
<proteinExistence type="predicted"/>
<evidence type="ECO:0000256" key="3">
    <source>
        <dbReference type="ARBA" id="ARBA00023163"/>
    </source>
</evidence>
<dbReference type="EMBL" id="BLJN01000002">
    <property type="protein sequence ID" value="GFE79857.1"/>
    <property type="molecule type" value="Genomic_DNA"/>
</dbReference>
<evidence type="ECO:0000256" key="1">
    <source>
        <dbReference type="ARBA" id="ARBA00023015"/>
    </source>
</evidence>
<feature type="domain" description="IclR-ED" evidence="7">
    <location>
        <begin position="86"/>
        <end position="266"/>
    </location>
</feature>
<dbReference type="SMART" id="SM00346">
    <property type="entry name" value="HTH_ICLR"/>
    <property type="match status" value="1"/>
</dbReference>
<keyword evidence="9" id="KW-1185">Reference proteome</keyword>
<comment type="caution">
    <text evidence="8">The sequence shown here is derived from an EMBL/GenBank/DDBJ whole genome shotgun (WGS) entry which is preliminary data.</text>
</comment>
<dbReference type="InterPro" id="IPR014757">
    <property type="entry name" value="Tscrpt_reg_IclR_C"/>
</dbReference>
<feature type="domain" description="HTH iclR-type" evidence="6">
    <location>
        <begin position="23"/>
        <end position="85"/>
    </location>
</feature>
<dbReference type="Pfam" id="PF09339">
    <property type="entry name" value="HTH_IclR"/>
    <property type="match status" value="1"/>
</dbReference>
<evidence type="ECO:0000259" key="6">
    <source>
        <dbReference type="PROSITE" id="PS51077"/>
    </source>
</evidence>
<evidence type="ECO:0000259" key="7">
    <source>
        <dbReference type="PROSITE" id="PS51078"/>
    </source>
</evidence>
<dbReference type="SUPFAM" id="SSF46785">
    <property type="entry name" value="Winged helix' DNA-binding domain"/>
    <property type="match status" value="1"/>
</dbReference>
<organism evidence="8 9">
    <name type="scientific">Steroidobacter agaridevorans</name>
    <dbReference type="NCBI Taxonomy" id="2695856"/>
    <lineage>
        <taxon>Bacteria</taxon>
        <taxon>Pseudomonadati</taxon>
        <taxon>Pseudomonadota</taxon>
        <taxon>Gammaproteobacteria</taxon>
        <taxon>Steroidobacterales</taxon>
        <taxon>Steroidobacteraceae</taxon>
        <taxon>Steroidobacter</taxon>
    </lineage>
</organism>
<evidence type="ECO:0000313" key="8">
    <source>
        <dbReference type="EMBL" id="GFE79857.1"/>
    </source>
</evidence>
<dbReference type="Proteomes" id="UP000445000">
    <property type="component" value="Unassembled WGS sequence"/>
</dbReference>
<dbReference type="InterPro" id="IPR036388">
    <property type="entry name" value="WH-like_DNA-bd_sf"/>
</dbReference>
<name>A0A829Y954_9GAMM</name>
<dbReference type="InterPro" id="IPR029016">
    <property type="entry name" value="GAF-like_dom_sf"/>
</dbReference>
<dbReference type="SUPFAM" id="SSF55781">
    <property type="entry name" value="GAF domain-like"/>
    <property type="match status" value="1"/>
</dbReference>
<dbReference type="GO" id="GO:0003700">
    <property type="term" value="F:DNA-binding transcription factor activity"/>
    <property type="evidence" value="ECO:0007669"/>
    <property type="project" value="TreeGrafter"/>
</dbReference>
<dbReference type="AlphaFoldDB" id="A0A829Y954"/>
<dbReference type="PANTHER" id="PTHR30136:SF24">
    <property type="entry name" value="HTH-TYPE TRANSCRIPTIONAL REPRESSOR ALLR"/>
    <property type="match status" value="1"/>
</dbReference>
<dbReference type="PROSITE" id="PS51077">
    <property type="entry name" value="HTH_ICLR"/>
    <property type="match status" value="1"/>
</dbReference>
<protein>
    <recommendedName>
        <fullName evidence="4">HTH-type transcriptional repressor AllR</fullName>
    </recommendedName>
    <alternativeName>
        <fullName evidence="5">Negative regulator of allantoin and glyoxylate utilization operons</fullName>
    </alternativeName>
</protein>
<dbReference type="InterPro" id="IPR005471">
    <property type="entry name" value="Tscrpt_reg_IclR_N"/>
</dbReference>
<dbReference type="Pfam" id="PF01614">
    <property type="entry name" value="IclR_C"/>
    <property type="match status" value="1"/>
</dbReference>
<dbReference type="PROSITE" id="PS51078">
    <property type="entry name" value="ICLR_ED"/>
    <property type="match status" value="1"/>
</dbReference>
<dbReference type="PANTHER" id="PTHR30136">
    <property type="entry name" value="HELIX-TURN-HELIX TRANSCRIPTIONAL REGULATOR, ICLR FAMILY"/>
    <property type="match status" value="1"/>
</dbReference>
<dbReference type="InterPro" id="IPR036390">
    <property type="entry name" value="WH_DNA-bd_sf"/>
</dbReference>
<keyword evidence="3" id="KW-0804">Transcription</keyword>
<dbReference type="GO" id="GO:0045892">
    <property type="term" value="P:negative regulation of DNA-templated transcription"/>
    <property type="evidence" value="ECO:0007669"/>
    <property type="project" value="TreeGrafter"/>
</dbReference>
<dbReference type="RefSeq" id="WP_161811614.1">
    <property type="nucleotide sequence ID" value="NZ_BLJN01000002.1"/>
</dbReference>
<evidence type="ECO:0000256" key="2">
    <source>
        <dbReference type="ARBA" id="ARBA00023125"/>
    </source>
</evidence>
<reference evidence="9" key="1">
    <citation type="submission" date="2020-01" db="EMBL/GenBank/DDBJ databases">
        <title>'Steroidobacter agaridevorans' sp. nov., agar-degrading bacteria isolated from rhizosphere soils.</title>
        <authorList>
            <person name="Ikenaga M."/>
            <person name="Kataoka M."/>
            <person name="Murouchi A."/>
            <person name="Katsuragi S."/>
            <person name="Sakai M."/>
        </authorList>
    </citation>
    <scope>NUCLEOTIDE SEQUENCE [LARGE SCALE GENOMIC DNA]</scope>
    <source>
        <strain evidence="9">YU21-B</strain>
    </source>
</reference>
<evidence type="ECO:0000256" key="5">
    <source>
        <dbReference type="ARBA" id="ARBA00042627"/>
    </source>
</evidence>
<gene>
    <name evidence="8" type="ORF">GCM10011487_18570</name>
</gene>
<evidence type="ECO:0000256" key="4">
    <source>
        <dbReference type="ARBA" id="ARBA00040379"/>
    </source>
</evidence>
<dbReference type="Gene3D" id="3.30.450.40">
    <property type="match status" value="1"/>
</dbReference>
<dbReference type="InterPro" id="IPR050707">
    <property type="entry name" value="HTH_MetabolicPath_Reg"/>
</dbReference>
<keyword evidence="1" id="KW-0805">Transcription regulation</keyword>
<dbReference type="GO" id="GO:0003677">
    <property type="term" value="F:DNA binding"/>
    <property type="evidence" value="ECO:0007669"/>
    <property type="project" value="UniProtKB-KW"/>
</dbReference>